<accession>A0AAD7X7T6</accession>
<protein>
    <recommendedName>
        <fullName evidence="2">NADP-dependent oxidoreductase domain-containing protein</fullName>
    </recommendedName>
</protein>
<name>A0AAD7X7T6_9APHY</name>
<evidence type="ECO:0000313" key="4">
    <source>
        <dbReference type="Proteomes" id="UP001215151"/>
    </source>
</evidence>
<keyword evidence="4" id="KW-1185">Reference proteome</keyword>
<organism evidence="3 4">
    <name type="scientific">Trametes cubensis</name>
    <dbReference type="NCBI Taxonomy" id="1111947"/>
    <lineage>
        <taxon>Eukaryota</taxon>
        <taxon>Fungi</taxon>
        <taxon>Dikarya</taxon>
        <taxon>Basidiomycota</taxon>
        <taxon>Agaricomycotina</taxon>
        <taxon>Agaricomycetes</taxon>
        <taxon>Polyporales</taxon>
        <taxon>Polyporaceae</taxon>
        <taxon>Trametes</taxon>
    </lineage>
</organism>
<comment type="caution">
    <text evidence="3">The sequence shown here is derived from an EMBL/GenBank/DDBJ whole genome shotgun (WGS) entry which is preliminary data.</text>
</comment>
<dbReference type="InterPro" id="IPR023210">
    <property type="entry name" value="NADP_OxRdtase_dom"/>
</dbReference>
<dbReference type="EMBL" id="JAPEVG010000282">
    <property type="protein sequence ID" value="KAJ8469610.1"/>
    <property type="molecule type" value="Genomic_DNA"/>
</dbReference>
<dbReference type="Gene3D" id="3.20.20.100">
    <property type="entry name" value="NADP-dependent oxidoreductase domain"/>
    <property type="match status" value="1"/>
</dbReference>
<dbReference type="PANTHER" id="PTHR43625:SF78">
    <property type="entry name" value="PYRIDOXAL REDUCTASE-RELATED"/>
    <property type="match status" value="1"/>
</dbReference>
<dbReference type="GO" id="GO:0005737">
    <property type="term" value="C:cytoplasm"/>
    <property type="evidence" value="ECO:0007669"/>
    <property type="project" value="TreeGrafter"/>
</dbReference>
<dbReference type="Proteomes" id="UP001215151">
    <property type="component" value="Unassembled WGS sequence"/>
</dbReference>
<gene>
    <name evidence="3" type="ORF">ONZ51_g8872</name>
</gene>
<keyword evidence="1" id="KW-0560">Oxidoreductase</keyword>
<dbReference type="InterPro" id="IPR050791">
    <property type="entry name" value="Aldo-Keto_reductase"/>
</dbReference>
<feature type="domain" description="NADP-dependent oxidoreductase" evidence="2">
    <location>
        <begin position="24"/>
        <end position="323"/>
    </location>
</feature>
<evidence type="ECO:0000259" key="2">
    <source>
        <dbReference type="Pfam" id="PF00248"/>
    </source>
</evidence>
<dbReference type="GO" id="GO:0016491">
    <property type="term" value="F:oxidoreductase activity"/>
    <property type="evidence" value="ECO:0007669"/>
    <property type="project" value="UniProtKB-KW"/>
</dbReference>
<sequence length="347" mass="38042">MVVVKTAKLGGTASDVTVGKVAHGLMMMTWRDPNHPLPDEEAFEAIKAGVDAMPPGVKMFLNSGEFYGPNQSTANLELLARFYEKYPEYAERTFLSVKGGTKEGTLIPDASPENLRRSVDAINAALRGTKRVDLFECARVAKNVPVEDAIKTLVELKNEGKFDHIGMSECSAATLRRGNAVHPIAAVEIEVSLWSYEEETKKVIETAKELGIAVVAYSPLGRGFLTGTIKSPQDLPEHDMRRHFSRFQEENFKHNMAIVDSVKAIAAKKNVTPAQLSIAWVASRGSHVIPLPGSSSKKRNLENIAAGDVELTEADLAEIDEILAKHTVKGGRYRDDVDPEKVLHLWG</sequence>
<dbReference type="SUPFAM" id="SSF51430">
    <property type="entry name" value="NAD(P)-linked oxidoreductase"/>
    <property type="match status" value="1"/>
</dbReference>
<dbReference type="CDD" id="cd19077">
    <property type="entry name" value="AKR_AKR8A1-2"/>
    <property type="match status" value="1"/>
</dbReference>
<dbReference type="AlphaFoldDB" id="A0AAD7X7T6"/>
<dbReference type="PANTHER" id="PTHR43625">
    <property type="entry name" value="AFLATOXIN B1 ALDEHYDE REDUCTASE"/>
    <property type="match status" value="1"/>
</dbReference>
<dbReference type="Pfam" id="PF00248">
    <property type="entry name" value="Aldo_ket_red"/>
    <property type="match status" value="1"/>
</dbReference>
<evidence type="ECO:0000313" key="3">
    <source>
        <dbReference type="EMBL" id="KAJ8469610.1"/>
    </source>
</evidence>
<evidence type="ECO:0000256" key="1">
    <source>
        <dbReference type="ARBA" id="ARBA00023002"/>
    </source>
</evidence>
<reference evidence="3" key="1">
    <citation type="submission" date="2022-11" db="EMBL/GenBank/DDBJ databases">
        <title>Genome Sequence of Cubamyces cubensis.</title>
        <authorList>
            <person name="Buettner E."/>
        </authorList>
    </citation>
    <scope>NUCLEOTIDE SEQUENCE</scope>
    <source>
        <strain evidence="3">MPL-01</strain>
    </source>
</reference>
<proteinExistence type="predicted"/>
<dbReference type="InterPro" id="IPR036812">
    <property type="entry name" value="NAD(P)_OxRdtase_dom_sf"/>
</dbReference>